<name>A0ABD3H6J6_9MARC</name>
<gene>
    <name evidence="2" type="ORF">R1sor_003786</name>
</gene>
<accession>A0ABD3H6J6</accession>
<organism evidence="2 3">
    <name type="scientific">Riccia sorocarpa</name>
    <dbReference type="NCBI Taxonomy" id="122646"/>
    <lineage>
        <taxon>Eukaryota</taxon>
        <taxon>Viridiplantae</taxon>
        <taxon>Streptophyta</taxon>
        <taxon>Embryophyta</taxon>
        <taxon>Marchantiophyta</taxon>
        <taxon>Marchantiopsida</taxon>
        <taxon>Marchantiidae</taxon>
        <taxon>Marchantiales</taxon>
        <taxon>Ricciaceae</taxon>
        <taxon>Riccia</taxon>
    </lineage>
</organism>
<sequence>MEPRRTWDRASTRSLIQHVTNDWTRENAALPVSVRWQAIAENDGHACTWMQAKAKSDWIFRCYKRIVDYETAVYHSKYRSLTPAERKRLGLPPYFPPEWFEHIANIMWHISSGNPSEQREKLKSVHNRVNEIRSCAFRTIEGMSMKEEKRFGKTEHKTEPVDLEGRETASEYGTSDVPSPECEWPEDSYPSSDGTGYFHNGDESDAEDCPCHVHRDLRSED</sequence>
<evidence type="ECO:0000313" key="2">
    <source>
        <dbReference type="EMBL" id="KAL3685764.1"/>
    </source>
</evidence>
<dbReference type="Proteomes" id="UP001633002">
    <property type="component" value="Unassembled WGS sequence"/>
</dbReference>
<evidence type="ECO:0000313" key="3">
    <source>
        <dbReference type="Proteomes" id="UP001633002"/>
    </source>
</evidence>
<dbReference type="EMBL" id="JBJQOH010000006">
    <property type="protein sequence ID" value="KAL3685764.1"/>
    <property type="molecule type" value="Genomic_DNA"/>
</dbReference>
<dbReference type="AlphaFoldDB" id="A0ABD3H6J6"/>
<feature type="compositionally biased region" description="Basic and acidic residues" evidence="1">
    <location>
        <begin position="148"/>
        <end position="169"/>
    </location>
</feature>
<comment type="caution">
    <text evidence="2">The sequence shown here is derived from an EMBL/GenBank/DDBJ whole genome shotgun (WGS) entry which is preliminary data.</text>
</comment>
<reference evidence="2 3" key="1">
    <citation type="submission" date="2024-09" db="EMBL/GenBank/DDBJ databases">
        <title>Chromosome-scale assembly of Riccia sorocarpa.</title>
        <authorList>
            <person name="Paukszto L."/>
        </authorList>
    </citation>
    <scope>NUCLEOTIDE SEQUENCE [LARGE SCALE GENOMIC DNA]</scope>
    <source>
        <strain evidence="2">LP-2024</strain>
        <tissue evidence="2">Aerial parts of the thallus</tissue>
    </source>
</reference>
<keyword evidence="3" id="KW-1185">Reference proteome</keyword>
<proteinExistence type="predicted"/>
<protein>
    <submittedName>
        <fullName evidence="2">Uncharacterized protein</fullName>
    </submittedName>
</protein>
<feature type="compositionally biased region" description="Basic and acidic residues" evidence="1">
    <location>
        <begin position="209"/>
        <end position="221"/>
    </location>
</feature>
<evidence type="ECO:0000256" key="1">
    <source>
        <dbReference type="SAM" id="MobiDB-lite"/>
    </source>
</evidence>
<feature type="region of interest" description="Disordered" evidence="1">
    <location>
        <begin position="148"/>
        <end position="221"/>
    </location>
</feature>